<protein>
    <submittedName>
        <fullName evidence="1">Uncharacterized protein</fullName>
    </submittedName>
</protein>
<name>A0AAV1HZT0_9CHLO</name>
<dbReference type="AlphaFoldDB" id="A0AAV1HZT0"/>
<keyword evidence="2" id="KW-1185">Reference proteome</keyword>
<comment type="caution">
    <text evidence="1">The sequence shown here is derived from an EMBL/GenBank/DDBJ whole genome shotgun (WGS) entry which is preliminary data.</text>
</comment>
<gene>
    <name evidence="1" type="ORF">CVIRNUC_003276</name>
</gene>
<dbReference type="EMBL" id="CAUYUE010000004">
    <property type="protein sequence ID" value="CAK0765619.1"/>
    <property type="molecule type" value="Genomic_DNA"/>
</dbReference>
<organism evidence="1 2">
    <name type="scientific">Coccomyxa viridis</name>
    <dbReference type="NCBI Taxonomy" id="1274662"/>
    <lineage>
        <taxon>Eukaryota</taxon>
        <taxon>Viridiplantae</taxon>
        <taxon>Chlorophyta</taxon>
        <taxon>core chlorophytes</taxon>
        <taxon>Trebouxiophyceae</taxon>
        <taxon>Trebouxiophyceae incertae sedis</taxon>
        <taxon>Coccomyxaceae</taxon>
        <taxon>Coccomyxa</taxon>
    </lineage>
</organism>
<evidence type="ECO:0000313" key="1">
    <source>
        <dbReference type="EMBL" id="CAK0765619.1"/>
    </source>
</evidence>
<sequence>MGSSHSMQRLKASDIQVDKSNDLRLKSKPWLSKVYALKKGCDSLTGNVYASPFVTTNAETDPRTPPSALVSHASRFKTISDASQHLDVNASLSVHNDVTGDRASAAASFINDMMRSEKQVSLYAVIRKDYETEYLVDAEQLWKKSLGINPAKMMEEEFTERYGDAFICGGTKSVVLIAKMCFTYGSEEQKIDAETSVDAAASLWSTNTEASGGIKAALRDVASRYDATFDLSMTGINDDQPLSTNLEEMMEAIAHFNRNVDYRHAVHYRANIMPYKALPGYGGFKASKSSPSGLSRDAREQAISEMAEDYYSLVKPLRYLDDVFRDAERFRPAGESDWDKTGRQMAEYLEEKWKSRLDNLKREVNKVHELFETGSEVKECFKLKQLSELDIYPDELPVKAGALPVLPLKTQSGSFVSEKVVDNVVIQCQGMPWVPIVTVQIPHIGHGHVSVQVVSASRDEVRFLVFNKTREPVSITYELRSGGDSYEMGHDMCLMPVIATVPA</sequence>
<accession>A0AAV1HZT0</accession>
<reference evidence="1 2" key="1">
    <citation type="submission" date="2023-10" db="EMBL/GenBank/DDBJ databases">
        <authorList>
            <person name="Maclean D."/>
            <person name="Macfadyen A."/>
        </authorList>
    </citation>
    <scope>NUCLEOTIDE SEQUENCE [LARGE SCALE GENOMIC DNA]</scope>
</reference>
<dbReference type="Proteomes" id="UP001314263">
    <property type="component" value="Unassembled WGS sequence"/>
</dbReference>
<evidence type="ECO:0000313" key="2">
    <source>
        <dbReference type="Proteomes" id="UP001314263"/>
    </source>
</evidence>
<proteinExistence type="predicted"/>